<keyword evidence="4" id="KW-0175">Coiled coil</keyword>
<organism evidence="7 8">
    <name type="scientific">Triparma retinervis</name>
    <dbReference type="NCBI Taxonomy" id="2557542"/>
    <lineage>
        <taxon>Eukaryota</taxon>
        <taxon>Sar</taxon>
        <taxon>Stramenopiles</taxon>
        <taxon>Ochrophyta</taxon>
        <taxon>Bolidophyceae</taxon>
        <taxon>Parmales</taxon>
        <taxon>Triparmaceae</taxon>
        <taxon>Triparma</taxon>
    </lineage>
</organism>
<evidence type="ECO:0000256" key="4">
    <source>
        <dbReference type="SAM" id="Coils"/>
    </source>
</evidence>
<dbReference type="InterPro" id="IPR003593">
    <property type="entry name" value="AAA+_ATPase"/>
</dbReference>
<protein>
    <recommendedName>
        <fullName evidence="6">ABC transporter domain-containing protein</fullName>
    </recommendedName>
</protein>
<keyword evidence="1" id="KW-0677">Repeat</keyword>
<dbReference type="InterPro" id="IPR027417">
    <property type="entry name" value="P-loop_NTPase"/>
</dbReference>
<feature type="domain" description="ABC transporter" evidence="6">
    <location>
        <begin position="146"/>
        <end position="409"/>
    </location>
</feature>
<evidence type="ECO:0000313" key="8">
    <source>
        <dbReference type="Proteomes" id="UP001165082"/>
    </source>
</evidence>
<dbReference type="Proteomes" id="UP001165082">
    <property type="component" value="Unassembled WGS sequence"/>
</dbReference>
<evidence type="ECO:0000256" key="2">
    <source>
        <dbReference type="ARBA" id="ARBA00022741"/>
    </source>
</evidence>
<accession>A0A9W7FVW1</accession>
<feature type="compositionally biased region" description="Basic residues" evidence="5">
    <location>
        <begin position="75"/>
        <end position="84"/>
    </location>
</feature>
<dbReference type="PANTHER" id="PTHR19211">
    <property type="entry name" value="ATP-BINDING TRANSPORT PROTEIN-RELATED"/>
    <property type="match status" value="1"/>
</dbReference>
<dbReference type="FunFam" id="3.40.50.300:FF:000011">
    <property type="entry name" value="Putative ABC transporter ATP-binding component"/>
    <property type="match status" value="1"/>
</dbReference>
<comment type="caution">
    <text evidence="7">The sequence shown here is derived from an EMBL/GenBank/DDBJ whole genome shotgun (WGS) entry which is preliminary data.</text>
</comment>
<reference evidence="7" key="1">
    <citation type="submission" date="2022-07" db="EMBL/GenBank/DDBJ databases">
        <title>Genome analysis of Parmales, a sister group of diatoms, reveals the evolutionary specialization of diatoms from phago-mixotrophs to photoautotrophs.</title>
        <authorList>
            <person name="Ban H."/>
            <person name="Sato S."/>
            <person name="Yoshikawa S."/>
            <person name="Kazumasa Y."/>
            <person name="Nakamura Y."/>
            <person name="Ichinomiya M."/>
            <person name="Saitoh K."/>
            <person name="Sato N."/>
            <person name="Blanc-Mathieu R."/>
            <person name="Endo H."/>
            <person name="Kuwata A."/>
            <person name="Ogata H."/>
        </authorList>
    </citation>
    <scope>NUCLEOTIDE SEQUENCE</scope>
</reference>
<feature type="compositionally biased region" description="Basic and acidic residues" evidence="5">
    <location>
        <begin position="52"/>
        <end position="74"/>
    </location>
</feature>
<dbReference type="AlphaFoldDB" id="A0A9W7FVW1"/>
<keyword evidence="8" id="KW-1185">Reference proteome</keyword>
<name>A0A9W7FVW1_9STRA</name>
<dbReference type="InterPro" id="IPR017871">
    <property type="entry name" value="ABC_transporter-like_CS"/>
</dbReference>
<dbReference type="InterPro" id="IPR050611">
    <property type="entry name" value="ABCF"/>
</dbReference>
<dbReference type="OrthoDB" id="2110130at2759"/>
<dbReference type="PROSITE" id="PS00211">
    <property type="entry name" value="ABC_TRANSPORTER_1"/>
    <property type="match status" value="1"/>
</dbReference>
<evidence type="ECO:0000256" key="3">
    <source>
        <dbReference type="ARBA" id="ARBA00022840"/>
    </source>
</evidence>
<dbReference type="PROSITE" id="PS50893">
    <property type="entry name" value="ABC_TRANSPORTER_2"/>
    <property type="match status" value="2"/>
</dbReference>
<dbReference type="EMBL" id="BRXZ01008045">
    <property type="protein sequence ID" value="GMI20433.1"/>
    <property type="molecule type" value="Genomic_DNA"/>
</dbReference>
<evidence type="ECO:0000256" key="5">
    <source>
        <dbReference type="SAM" id="MobiDB-lite"/>
    </source>
</evidence>
<gene>
    <name evidence="7" type="ORF">TrRE_jg4806</name>
</gene>
<dbReference type="PANTHER" id="PTHR19211:SF15">
    <property type="entry name" value="ATP-BINDING CASSETTE SUB-FAMILY F MEMBER 2"/>
    <property type="match status" value="1"/>
</dbReference>
<dbReference type="Gene3D" id="3.40.50.300">
    <property type="entry name" value="P-loop containing nucleotide triphosphate hydrolases"/>
    <property type="match status" value="3"/>
</dbReference>
<keyword evidence="2" id="KW-0547">Nucleotide-binding</keyword>
<dbReference type="SMART" id="SM00382">
    <property type="entry name" value="AAA"/>
    <property type="match status" value="2"/>
</dbReference>
<evidence type="ECO:0000256" key="1">
    <source>
        <dbReference type="ARBA" id="ARBA00022737"/>
    </source>
</evidence>
<evidence type="ECO:0000313" key="7">
    <source>
        <dbReference type="EMBL" id="GMI20433.1"/>
    </source>
</evidence>
<dbReference type="InterPro" id="IPR032781">
    <property type="entry name" value="ABC_tran_Xtn"/>
</dbReference>
<feature type="compositionally biased region" description="Basic and acidic residues" evidence="5">
    <location>
        <begin position="683"/>
        <end position="711"/>
    </location>
</feature>
<dbReference type="SUPFAM" id="SSF52540">
    <property type="entry name" value="P-loop containing nucleoside triphosphate hydrolases"/>
    <property type="match status" value="2"/>
</dbReference>
<keyword evidence="3" id="KW-0067">ATP-binding</keyword>
<dbReference type="CDD" id="cd03221">
    <property type="entry name" value="ABCF_EF-3"/>
    <property type="match status" value="2"/>
</dbReference>
<dbReference type="FunFam" id="3.40.50.300:FF:001092">
    <property type="entry name" value="ATP-binding cassette sub-family F member 2"/>
    <property type="match status" value="1"/>
</dbReference>
<feature type="coiled-coil region" evidence="4">
    <location>
        <begin position="222"/>
        <end position="249"/>
    </location>
</feature>
<evidence type="ECO:0000259" key="6">
    <source>
        <dbReference type="PROSITE" id="PS50893"/>
    </source>
</evidence>
<feature type="domain" description="ABC transporter" evidence="6">
    <location>
        <begin position="472"/>
        <end position="665"/>
    </location>
</feature>
<dbReference type="Pfam" id="PF12848">
    <property type="entry name" value="ABC_tran_Xtn"/>
    <property type="match status" value="1"/>
</dbReference>
<feature type="region of interest" description="Disordered" evidence="5">
    <location>
        <begin position="42"/>
        <end position="92"/>
    </location>
</feature>
<dbReference type="InterPro" id="IPR003439">
    <property type="entry name" value="ABC_transporter-like_ATP-bd"/>
</dbReference>
<sequence length="773" mass="84996">MATSWHQKKAKAAEAQALRDEEAALESAARAAEMAFAKDTSAAAMGGGDEQVFEKKMTKEEKKAAAKAAREAKRAAKGKGKKGKKGGEDEEVDTNAKLDAITDSMKEKGAGEFGEVTAADLLAERDGTICTYAQSKGGVDNRSKDINVQNFTMLHKGSVMLDESEIVLNCGNRYGLLGANGSGKSTLLNAIGARAIPIPDGIDLFHLKEEVDATDMSALEAVMSVDAERAKLEKDAEELNELVGTITDDDPDSELKQEKIMDLLNMVYERLDEMDAETAEVRARSILKGLGFTHEMQGKATKDFSGGWRMRVALARALFIKPACLLLDEPTNHLDMEAVLWLEDYLAKWNRILLMISHSQDFLNGVCTHMIHLTSRKKLVYYDGNYDQYVKTSSEKVENQWKQYKGEQEQIKSMKEYIAKFGHGTAKNARQAQSKEKVLEKMVRAGLTEKPVVDKAFNFKFPEPGHLPPPVLAFQNVEFHYPNCENLYSNLDFGVDLDSRIALVGPNGAGKSTLVKLMCGELIPTNGDVRPHMHLKMSRFTQHFVDVLDMTKTPLEFFGTLYPDDPPEDLRKYLGRVVLSKMGRENPHILLLDEPTNHLDMESIDSLAEAIKDFKGGVVLVSHDMRLISQVAEEIWICDHKTVTKFNGDILAFKKHLQAELGIAKNQALKGDASVKAKGGAEQAKKKEEKKIEKPGNKKDLEWGVKKEKELPPPPNATPALDNVQSLGSALPSGGGAGGGTCVPAAPPAADGECPMMGKVDWRKCDVCGKRHP</sequence>
<dbReference type="Pfam" id="PF00005">
    <property type="entry name" value="ABC_tran"/>
    <property type="match status" value="2"/>
</dbReference>
<dbReference type="GO" id="GO:0016887">
    <property type="term" value="F:ATP hydrolysis activity"/>
    <property type="evidence" value="ECO:0007669"/>
    <property type="project" value="InterPro"/>
</dbReference>
<feature type="region of interest" description="Disordered" evidence="5">
    <location>
        <begin position="672"/>
        <end position="756"/>
    </location>
</feature>
<proteinExistence type="predicted"/>
<dbReference type="GO" id="GO:0005524">
    <property type="term" value="F:ATP binding"/>
    <property type="evidence" value="ECO:0007669"/>
    <property type="project" value="UniProtKB-KW"/>
</dbReference>